<gene>
    <name evidence="2" type="ORF">HLB23_38480</name>
</gene>
<name>A0A849CAM3_9NOCA</name>
<dbReference type="Proteomes" id="UP000586827">
    <property type="component" value="Unassembled WGS sequence"/>
</dbReference>
<feature type="region of interest" description="Disordered" evidence="1">
    <location>
        <begin position="300"/>
        <end position="328"/>
    </location>
</feature>
<evidence type="ECO:0000313" key="2">
    <source>
        <dbReference type="EMBL" id="NNH75674.1"/>
    </source>
</evidence>
<proteinExistence type="predicted"/>
<organism evidence="2 3">
    <name type="scientific">Nocardia uniformis</name>
    <dbReference type="NCBI Taxonomy" id="53432"/>
    <lineage>
        <taxon>Bacteria</taxon>
        <taxon>Bacillati</taxon>
        <taxon>Actinomycetota</taxon>
        <taxon>Actinomycetes</taxon>
        <taxon>Mycobacteriales</taxon>
        <taxon>Nocardiaceae</taxon>
        <taxon>Nocardia</taxon>
    </lineage>
</organism>
<dbReference type="AlphaFoldDB" id="A0A849CAM3"/>
<evidence type="ECO:0000256" key="1">
    <source>
        <dbReference type="SAM" id="MobiDB-lite"/>
    </source>
</evidence>
<accession>A0A849CAM3</accession>
<sequence>MISRPARQRQLRGLAPTSPALARQHARLAVCLTERDRWILRMCHEHRVLTTHQLTALGFGTSSAARRRLNRLRHQGVLDSFRPLKVAGTAPAHWVLAPAGAAVLAAEAGIEVRELGYRPDRALAIAHSLHLAHTLGVNNWFTALATDPNPAKLLAWWSQYRCHALWGDLARPDGYGRFALAATTLDFFLEFDMGTMTLSTVAAKLTGYAELARTSAVITPVLLWTPTLAREAAARKEMRQSRSGLTDPDLVPVATAAAELASDHPGASPAERIWLPLETTGGQRVTLAQLASAWPCRTPVPATVPIPPTSRHAILAPPPPRPPESGVR</sequence>
<protein>
    <submittedName>
        <fullName evidence="2">Replication-relaxation family protein</fullName>
    </submittedName>
</protein>
<dbReference type="InterPro" id="IPR025855">
    <property type="entry name" value="Replic_Relax"/>
</dbReference>
<comment type="caution">
    <text evidence="2">The sequence shown here is derived from an EMBL/GenBank/DDBJ whole genome shotgun (WGS) entry which is preliminary data.</text>
</comment>
<reference evidence="2 3" key="1">
    <citation type="submission" date="2020-05" db="EMBL/GenBank/DDBJ databases">
        <title>MicrobeNet Type strains.</title>
        <authorList>
            <person name="Nicholson A.C."/>
        </authorList>
    </citation>
    <scope>NUCLEOTIDE SEQUENCE [LARGE SCALE GENOMIC DNA]</scope>
    <source>
        <strain evidence="2 3">JCM 3224</strain>
    </source>
</reference>
<keyword evidence="3" id="KW-1185">Reference proteome</keyword>
<evidence type="ECO:0000313" key="3">
    <source>
        <dbReference type="Proteomes" id="UP000586827"/>
    </source>
</evidence>
<dbReference type="RefSeq" id="WP_170264400.1">
    <property type="nucleotide sequence ID" value="NZ_JABELX010000025.1"/>
</dbReference>
<dbReference type="Pfam" id="PF13814">
    <property type="entry name" value="Replic_Relax"/>
    <property type="match status" value="1"/>
</dbReference>
<dbReference type="EMBL" id="JABELX010000025">
    <property type="protein sequence ID" value="NNH75674.1"/>
    <property type="molecule type" value="Genomic_DNA"/>
</dbReference>
<feature type="compositionally biased region" description="Pro residues" evidence="1">
    <location>
        <begin position="316"/>
        <end position="328"/>
    </location>
</feature>